<dbReference type="Pfam" id="PF13528">
    <property type="entry name" value="Glyco_trans_1_3"/>
    <property type="match status" value="1"/>
</dbReference>
<dbReference type="SUPFAM" id="SSF53756">
    <property type="entry name" value="UDP-Glycosyltransferase/glycogen phosphorylase"/>
    <property type="match status" value="1"/>
</dbReference>
<dbReference type="EMBL" id="JBHMFB010000012">
    <property type="protein sequence ID" value="MFB9088866.1"/>
    <property type="molecule type" value="Genomic_DNA"/>
</dbReference>
<dbReference type="Gene3D" id="3.40.50.2000">
    <property type="entry name" value="Glycogen Phosphorylase B"/>
    <property type="match status" value="1"/>
</dbReference>
<dbReference type="RefSeq" id="WP_290284387.1">
    <property type="nucleotide sequence ID" value="NZ_JAUFQN010000019.1"/>
</dbReference>
<dbReference type="PANTHER" id="PTHR21015">
    <property type="entry name" value="UDP-N-ACETYLGLUCOSAMINE--N-ACETYLMURAMYL-(PENTAPEPTIDE) PYROPHOSPHORYL-UNDECAPRENOL N-ACETYLGLUCOSAMINE TRANSFERASE 1"/>
    <property type="match status" value="1"/>
</dbReference>
<name>A0ABV5GCM6_9FLAO</name>
<dbReference type="PANTHER" id="PTHR21015:SF22">
    <property type="entry name" value="GLYCOSYLTRANSFERASE"/>
    <property type="match status" value="1"/>
</dbReference>
<organism evidence="1 2">
    <name type="scientific">Flavobacterium paronense</name>
    <dbReference type="NCBI Taxonomy" id="1392775"/>
    <lineage>
        <taxon>Bacteria</taxon>
        <taxon>Pseudomonadati</taxon>
        <taxon>Bacteroidota</taxon>
        <taxon>Flavobacteriia</taxon>
        <taxon>Flavobacteriales</taxon>
        <taxon>Flavobacteriaceae</taxon>
        <taxon>Flavobacterium</taxon>
    </lineage>
</organism>
<dbReference type="Proteomes" id="UP001589576">
    <property type="component" value="Unassembled WGS sequence"/>
</dbReference>
<protein>
    <submittedName>
        <fullName evidence="1">Glycosyltransferase family protein</fullName>
    </submittedName>
</protein>
<sequence>MKILYGVQGTGNGHITRAMEIIPYLQQKGEVDILVSGIQSDIELPFEVKYRFNGLSFIFGKKGGVDYWKTFVKMNSMKLLKEIKKIDVKAYDLIISDFEPVTCWAALKAKKVCIGLSNQVVTMHPLAPKPKKMDVIGKLVLQNYAPTTYNYGFHFKRLDGTVFTPIIRKEVRQLIPTNDGHYTVYLPSYDDKQIIKQLHKLDTVKWQVFSKHNKEAIHLDNITIVPIQADLFLKSLASAKGVLCNAGFGTPSEALFLKKKVMVIPMKKQIEQFCNAEMLKEMGVAVIKKLNGDNLPKIQKWLEDDTIVTVDYPDNTEEIVNLITENHAGDKKIDTQHESTNYNLFQ</sequence>
<comment type="caution">
    <text evidence="1">The sequence shown here is derived from an EMBL/GenBank/DDBJ whole genome shotgun (WGS) entry which is preliminary data.</text>
</comment>
<accession>A0ABV5GCM6</accession>
<keyword evidence="2" id="KW-1185">Reference proteome</keyword>
<evidence type="ECO:0000313" key="2">
    <source>
        <dbReference type="Proteomes" id="UP001589576"/>
    </source>
</evidence>
<gene>
    <name evidence="1" type="ORF">ACFFUU_04565</name>
</gene>
<proteinExistence type="predicted"/>
<reference evidence="1 2" key="1">
    <citation type="submission" date="2024-09" db="EMBL/GenBank/DDBJ databases">
        <authorList>
            <person name="Sun Q."/>
            <person name="Mori K."/>
        </authorList>
    </citation>
    <scope>NUCLEOTIDE SEQUENCE [LARGE SCALE GENOMIC DNA]</scope>
    <source>
        <strain evidence="1 2">CECT 8460</strain>
    </source>
</reference>
<evidence type="ECO:0000313" key="1">
    <source>
        <dbReference type="EMBL" id="MFB9088866.1"/>
    </source>
</evidence>